<dbReference type="SUPFAM" id="SSF52540">
    <property type="entry name" value="P-loop containing nucleoside triphosphate hydrolases"/>
    <property type="match status" value="1"/>
</dbReference>
<dbReference type="OrthoDB" id="5297084at2"/>
<keyword evidence="2" id="KW-0645">Protease</keyword>
<dbReference type="InterPro" id="IPR014721">
    <property type="entry name" value="Ribsml_uS5_D2-typ_fold_subgr"/>
</dbReference>
<gene>
    <name evidence="2" type="ORF">SAMN04488058_1252</name>
</gene>
<accession>A0A1H7CA82</accession>
<dbReference type="RefSeq" id="WP_092265642.1">
    <property type="nucleotide sequence ID" value="NZ_FNZA01000025.1"/>
</dbReference>
<dbReference type="GO" id="GO:0008233">
    <property type="term" value="F:peptidase activity"/>
    <property type="evidence" value="ECO:0007669"/>
    <property type="project" value="UniProtKB-KW"/>
</dbReference>
<dbReference type="InterPro" id="IPR014061">
    <property type="entry name" value="BrxL-like"/>
</dbReference>
<dbReference type="EMBL" id="FNZA01000025">
    <property type="protein sequence ID" value="SEJ86346.1"/>
    <property type="molecule type" value="Genomic_DNA"/>
</dbReference>
<keyword evidence="2" id="KW-0378">Hydrolase</keyword>
<sequence length="681" mass="74988">MSLDALDRLTASTFEGYTVRKDLAKTFKGQYPVPTYVGEFLLGRYCASTDEEEIREGLEIVQRMMNERTVRAGTQELFKARARERGSVKLIDLVTARLDAKTDAYLVELPSLQLRDVRISPELVQEHERMLTGGFYAEVELEYDAVIATEKNGRPFGVASLRPIQLSKRSALADMAAGRANFTTAQWKDLLLRSVGFEPGALSDRAKDVLLLRMVPFVERNYNAVELGPRGTGKSHLYQQVSPYSHLVSGGKASVARMFVNNASGQRGLVTQYDVVCFDEVSGVSFDQKDGVNIMKGYMESGEFSRGRESIRAEGGVIMVGNFDVDVTHQQRVGHLFGPMPPEMRDDTALMDRIHAYLPGWDVPKLHAGLFTDHFGLVSDFLAECWHQLRFEGRWTRVAHRVRLGGALSGRDTTAVQRTVSGLLKLISPDEGAEIDEADLDWAVRLALEVRRRVKEQQKRIGSAEFRNTHFSYQLGEDGVEQFVTTPELQSDDAIGSDPLPPGQVWALGSGSADEHAGLYRIDVNEGPGGGVRVLNNPVPRPFQESIRFAEQNLYAQARGLVGERDPRAHEYTVQLRAFDSARSGAGLGLPALLALCSALLGKSLRGGLITAGHLNLGGGLDPIHNAIDLAELAAEKRAAALLLPISARKQLNDLSDDIAARLTILYYTDARDALLKALVE</sequence>
<dbReference type="Proteomes" id="UP000199223">
    <property type="component" value="Unassembled WGS sequence"/>
</dbReference>
<evidence type="ECO:0000313" key="3">
    <source>
        <dbReference type="Proteomes" id="UP000199223"/>
    </source>
</evidence>
<dbReference type="Pfam" id="PF13337">
    <property type="entry name" value="BrxL_ATPase"/>
    <property type="match status" value="1"/>
</dbReference>
<evidence type="ECO:0000259" key="1">
    <source>
        <dbReference type="Pfam" id="PF20442"/>
    </source>
</evidence>
<dbReference type="SUPFAM" id="SSF54211">
    <property type="entry name" value="Ribosomal protein S5 domain 2-like"/>
    <property type="match status" value="1"/>
</dbReference>
<reference evidence="3" key="1">
    <citation type="submission" date="2016-10" db="EMBL/GenBank/DDBJ databases">
        <authorList>
            <person name="Varghese N."/>
            <person name="Submissions S."/>
        </authorList>
    </citation>
    <scope>NUCLEOTIDE SEQUENCE [LARGE SCALE GENOMIC DNA]</scope>
    <source>
        <strain evidence="3">CGMCC 1.10218</strain>
    </source>
</reference>
<dbReference type="InterPro" id="IPR020568">
    <property type="entry name" value="Ribosomal_Su5_D2-typ_SF"/>
</dbReference>
<protein>
    <submittedName>
        <fullName evidence="2">ATP-dependent Lon protease</fullName>
    </submittedName>
</protein>
<dbReference type="AlphaFoldDB" id="A0A1H7CA82"/>
<dbReference type="InterPro" id="IPR046838">
    <property type="entry name" value="BrxL_N"/>
</dbReference>
<proteinExistence type="predicted"/>
<feature type="domain" description="BREX system Lon protease-like BrxL N-terminal" evidence="1">
    <location>
        <begin position="13"/>
        <end position="143"/>
    </location>
</feature>
<dbReference type="InterPro" id="IPR027417">
    <property type="entry name" value="P-loop_NTPase"/>
</dbReference>
<dbReference type="STRING" id="856736.SAMN04488058_1252"/>
<evidence type="ECO:0000313" key="2">
    <source>
        <dbReference type="EMBL" id="SEJ86346.1"/>
    </source>
</evidence>
<dbReference type="Pfam" id="PF20442">
    <property type="entry name" value="BrxL_N"/>
    <property type="match status" value="1"/>
</dbReference>
<dbReference type="GO" id="GO:0006508">
    <property type="term" value="P:proteolysis"/>
    <property type="evidence" value="ECO:0007669"/>
    <property type="project" value="UniProtKB-KW"/>
</dbReference>
<dbReference type="NCBIfam" id="TIGR02688">
    <property type="entry name" value="BREX system Lon protease-like protein BrxL"/>
    <property type="match status" value="1"/>
</dbReference>
<name>A0A1H7CA82_9DEIO</name>
<organism evidence="2 3">
    <name type="scientific">Deinococcus reticulitermitis</name>
    <dbReference type="NCBI Taxonomy" id="856736"/>
    <lineage>
        <taxon>Bacteria</taxon>
        <taxon>Thermotogati</taxon>
        <taxon>Deinococcota</taxon>
        <taxon>Deinococci</taxon>
        <taxon>Deinococcales</taxon>
        <taxon>Deinococcaceae</taxon>
        <taxon>Deinococcus</taxon>
    </lineage>
</organism>
<keyword evidence="3" id="KW-1185">Reference proteome</keyword>
<dbReference type="Gene3D" id="3.30.230.10">
    <property type="match status" value="1"/>
</dbReference>